<proteinExistence type="predicted"/>
<feature type="compositionally biased region" description="Low complexity" evidence="1">
    <location>
        <begin position="74"/>
        <end position="83"/>
    </location>
</feature>
<name>A0A7J7W7Y7_RHIFE</name>
<accession>A0A7J7W7Y7</accession>
<dbReference type="Proteomes" id="UP000585614">
    <property type="component" value="Unassembled WGS sequence"/>
</dbReference>
<evidence type="ECO:0000313" key="3">
    <source>
        <dbReference type="Proteomes" id="UP000585614"/>
    </source>
</evidence>
<evidence type="ECO:0000313" key="2">
    <source>
        <dbReference type="EMBL" id="KAF6333338.1"/>
    </source>
</evidence>
<gene>
    <name evidence="2" type="ORF">mRhiFer1_008115</name>
</gene>
<feature type="compositionally biased region" description="Basic and acidic residues" evidence="1">
    <location>
        <begin position="62"/>
        <end position="71"/>
    </location>
</feature>
<protein>
    <submittedName>
        <fullName evidence="2">Uncharacterized protein</fullName>
    </submittedName>
</protein>
<dbReference type="EMBL" id="JACAGC010000011">
    <property type="protein sequence ID" value="KAF6333338.1"/>
    <property type="molecule type" value="Genomic_DNA"/>
</dbReference>
<feature type="compositionally biased region" description="Polar residues" evidence="1">
    <location>
        <begin position="116"/>
        <end position="128"/>
    </location>
</feature>
<sequence>MRRLCTGRGRSPGRQEAGSRPVRDRTCSGQQREGQDEQGEGPRPARVVVWAVRRRVRPGRGRGLDQRKVESETAGAGSSGADSGKLEAGSAVAGLRVTMAAGTLRRRCSSRSSCSAGQGTKMLNQTDR</sequence>
<feature type="compositionally biased region" description="Low complexity" evidence="1">
    <location>
        <begin position="41"/>
        <end position="51"/>
    </location>
</feature>
<comment type="caution">
    <text evidence="2">The sequence shown here is derived from an EMBL/GenBank/DDBJ whole genome shotgun (WGS) entry which is preliminary data.</text>
</comment>
<organism evidence="2 3">
    <name type="scientific">Rhinolophus ferrumequinum</name>
    <name type="common">Greater horseshoe bat</name>
    <dbReference type="NCBI Taxonomy" id="59479"/>
    <lineage>
        <taxon>Eukaryota</taxon>
        <taxon>Metazoa</taxon>
        <taxon>Chordata</taxon>
        <taxon>Craniata</taxon>
        <taxon>Vertebrata</taxon>
        <taxon>Euteleostomi</taxon>
        <taxon>Mammalia</taxon>
        <taxon>Eutheria</taxon>
        <taxon>Laurasiatheria</taxon>
        <taxon>Chiroptera</taxon>
        <taxon>Yinpterochiroptera</taxon>
        <taxon>Rhinolophoidea</taxon>
        <taxon>Rhinolophidae</taxon>
        <taxon>Rhinolophinae</taxon>
        <taxon>Rhinolophus</taxon>
    </lineage>
</organism>
<evidence type="ECO:0000256" key="1">
    <source>
        <dbReference type="SAM" id="MobiDB-lite"/>
    </source>
</evidence>
<feature type="region of interest" description="Disordered" evidence="1">
    <location>
        <begin position="1"/>
        <end position="86"/>
    </location>
</feature>
<dbReference type="AlphaFoldDB" id="A0A7J7W7Y7"/>
<reference evidence="2 3" key="1">
    <citation type="journal article" date="2020" name="Nature">
        <title>Six reference-quality genomes reveal evolution of bat adaptations.</title>
        <authorList>
            <person name="Jebb D."/>
            <person name="Huang Z."/>
            <person name="Pippel M."/>
            <person name="Hughes G.M."/>
            <person name="Lavrichenko K."/>
            <person name="Devanna P."/>
            <person name="Winkler S."/>
            <person name="Jermiin L.S."/>
            <person name="Skirmuntt E.C."/>
            <person name="Katzourakis A."/>
            <person name="Burkitt-Gray L."/>
            <person name="Ray D.A."/>
            <person name="Sullivan K.A.M."/>
            <person name="Roscito J.G."/>
            <person name="Kirilenko B.M."/>
            <person name="Davalos L.M."/>
            <person name="Corthals A.P."/>
            <person name="Power M.L."/>
            <person name="Jones G."/>
            <person name="Ransome R.D."/>
            <person name="Dechmann D.K.N."/>
            <person name="Locatelli A.G."/>
            <person name="Puechmaille S.J."/>
            <person name="Fedrigo O."/>
            <person name="Jarvis E.D."/>
            <person name="Hiller M."/>
            <person name="Vernes S.C."/>
            <person name="Myers E.W."/>
            <person name="Teeling E.C."/>
        </authorList>
    </citation>
    <scope>NUCLEOTIDE SEQUENCE [LARGE SCALE GENOMIC DNA]</scope>
    <source>
        <strain evidence="2">MRhiFer1</strain>
        <tissue evidence="2">Lung</tissue>
    </source>
</reference>
<feature type="region of interest" description="Disordered" evidence="1">
    <location>
        <begin position="105"/>
        <end position="128"/>
    </location>
</feature>